<protein>
    <submittedName>
        <fullName evidence="1">Uncharacterized protein</fullName>
    </submittedName>
</protein>
<accession>B3S3Y0</accession>
<evidence type="ECO:0000313" key="2">
    <source>
        <dbReference type="Proteomes" id="UP000009022"/>
    </source>
</evidence>
<dbReference type="Proteomes" id="UP000009022">
    <property type="component" value="Unassembled WGS sequence"/>
</dbReference>
<sequence>MAQLSDHYNGQEWQNNLHKWIHQLASMNSGDVQLNQQQIQSLLDNCVSKMHQVKDYLLDLIKLLANFFSNTALVLSSELAAGSLNCLQLVLSCCQQFSSDTDIAQAKMILLKRLQYNLRRETSHSNTRNDSTEGHPELMPSSEQFIYQLTSKFAKLERTKWSPKLQCFLPVRNKCGKMIRTLTEDILLQYLHSDSLQPLILELINLPSDFITLKDNQLQVEDSIPTSFLESIIEINRISNKITDNRTIEIINTRIWHRNFDMFESELLKVLKETISSEDVLTAEEIRNHIQDHVIVKVCAASPCLFEVASRLLWIDKDLWWLIICFGRILMHVAIDVALVGNEQYVDDAIQILFWHATPLVRTLGTTDTSNFRDFVAYLRDYIKSKGNPEVSMNEKVIPFNNYGLNIVASFVILMLPLHLSSTLEIKRICKPICLALIGNTRDYLEVILHLLDDHQVKWKKIDDTHIHIYTDILHDLIQSIESELKAIDNNTLNLKKNTINYLESYKNRVQSLKIVLTALVCQITKYYGLRQIYDAN</sequence>
<dbReference type="InParanoid" id="B3S3Y0"/>
<keyword evidence="2" id="KW-1185">Reference proteome</keyword>
<reference evidence="1 2" key="1">
    <citation type="journal article" date="2008" name="Nature">
        <title>The Trichoplax genome and the nature of placozoans.</title>
        <authorList>
            <person name="Srivastava M."/>
            <person name="Begovic E."/>
            <person name="Chapman J."/>
            <person name="Putnam N.H."/>
            <person name="Hellsten U."/>
            <person name="Kawashima T."/>
            <person name="Kuo A."/>
            <person name="Mitros T."/>
            <person name="Salamov A."/>
            <person name="Carpenter M.L."/>
            <person name="Signorovitch A.Y."/>
            <person name="Moreno M.A."/>
            <person name="Kamm K."/>
            <person name="Grimwood J."/>
            <person name="Schmutz J."/>
            <person name="Shapiro H."/>
            <person name="Grigoriev I.V."/>
            <person name="Buss L.W."/>
            <person name="Schierwater B."/>
            <person name="Dellaporta S.L."/>
            <person name="Rokhsar D.S."/>
        </authorList>
    </citation>
    <scope>NUCLEOTIDE SEQUENCE [LARGE SCALE GENOMIC DNA]</scope>
    <source>
        <strain evidence="1 2">Grell-BS-1999</strain>
    </source>
</reference>
<dbReference type="GeneID" id="6756304"/>
<dbReference type="AlphaFoldDB" id="B3S3Y0"/>
<organism evidence="1 2">
    <name type="scientific">Trichoplax adhaerens</name>
    <name type="common">Trichoplax reptans</name>
    <dbReference type="NCBI Taxonomy" id="10228"/>
    <lineage>
        <taxon>Eukaryota</taxon>
        <taxon>Metazoa</taxon>
        <taxon>Placozoa</taxon>
        <taxon>Uniplacotomia</taxon>
        <taxon>Trichoplacea</taxon>
        <taxon>Trichoplacidae</taxon>
        <taxon>Trichoplax</taxon>
    </lineage>
</organism>
<dbReference type="CTD" id="6756304"/>
<dbReference type="HOGENOM" id="CLU_507480_0_0_1"/>
<dbReference type="EMBL" id="DS985249">
    <property type="protein sequence ID" value="EDV22359.1"/>
    <property type="molecule type" value="Genomic_DNA"/>
</dbReference>
<dbReference type="RefSeq" id="XP_002114903.1">
    <property type="nucleotide sequence ID" value="XM_002114867.1"/>
</dbReference>
<proteinExistence type="predicted"/>
<gene>
    <name evidence="1" type="ORF">TRIADDRAFT_58885</name>
</gene>
<dbReference type="KEGG" id="tad:TRIADDRAFT_58885"/>
<name>B3S3Y0_TRIAD</name>
<evidence type="ECO:0000313" key="1">
    <source>
        <dbReference type="EMBL" id="EDV22359.1"/>
    </source>
</evidence>